<comment type="caution">
    <text evidence="2">The sequence shown here is derived from an EMBL/GenBank/DDBJ whole genome shotgun (WGS) entry which is preliminary data.</text>
</comment>
<dbReference type="Gene3D" id="3.90.176.10">
    <property type="entry name" value="Toxin ADP-ribosyltransferase, Chain A, domain 1"/>
    <property type="match status" value="1"/>
</dbReference>
<organism evidence="2 4">
    <name type="scientific">Didymodactylos carnosus</name>
    <dbReference type="NCBI Taxonomy" id="1234261"/>
    <lineage>
        <taxon>Eukaryota</taxon>
        <taxon>Metazoa</taxon>
        <taxon>Spiralia</taxon>
        <taxon>Gnathifera</taxon>
        <taxon>Rotifera</taxon>
        <taxon>Eurotatoria</taxon>
        <taxon>Bdelloidea</taxon>
        <taxon>Philodinida</taxon>
        <taxon>Philodinidae</taxon>
        <taxon>Didymodactylos</taxon>
    </lineage>
</organism>
<protein>
    <submittedName>
        <fullName evidence="2">Uncharacterized protein</fullName>
    </submittedName>
</protein>
<feature type="non-terminal residue" evidence="2">
    <location>
        <position position="1"/>
    </location>
</feature>
<reference evidence="2" key="1">
    <citation type="submission" date="2021-02" db="EMBL/GenBank/DDBJ databases">
        <authorList>
            <person name="Nowell W R."/>
        </authorList>
    </citation>
    <scope>NUCLEOTIDE SEQUENCE</scope>
</reference>
<dbReference type="AlphaFoldDB" id="A0A814WD32"/>
<evidence type="ECO:0000256" key="1">
    <source>
        <dbReference type="SAM" id="MobiDB-lite"/>
    </source>
</evidence>
<keyword evidence="4" id="KW-1185">Reference proteome</keyword>
<name>A0A814WD32_9BILA</name>
<accession>A0A814WD32</accession>
<dbReference type="EMBL" id="CAJOBC010008675">
    <property type="protein sequence ID" value="CAF3967977.1"/>
    <property type="molecule type" value="Genomic_DNA"/>
</dbReference>
<evidence type="ECO:0000313" key="2">
    <source>
        <dbReference type="EMBL" id="CAF1203600.1"/>
    </source>
</evidence>
<feature type="region of interest" description="Disordered" evidence="1">
    <location>
        <begin position="161"/>
        <end position="183"/>
    </location>
</feature>
<dbReference type="Proteomes" id="UP000681722">
    <property type="component" value="Unassembled WGS sequence"/>
</dbReference>
<gene>
    <name evidence="2" type="ORF">GPM918_LOCUS23849</name>
    <name evidence="3" type="ORF">SRO942_LOCUS23848</name>
</gene>
<evidence type="ECO:0000313" key="4">
    <source>
        <dbReference type="Proteomes" id="UP000663829"/>
    </source>
</evidence>
<evidence type="ECO:0000313" key="3">
    <source>
        <dbReference type="EMBL" id="CAF3967977.1"/>
    </source>
</evidence>
<dbReference type="Proteomes" id="UP000663829">
    <property type="component" value="Unassembled WGS sequence"/>
</dbReference>
<sequence length="275" mass="31944">MVQLLLEYGAVHSVRNLRHNLTPYEESNRDDIKQLFVSLEQQSNNDYDYVEWSVVGNDLIEKRKKLRQSIDLYNPHPNLPHYNYQGLCYRGMRITQNDLDQYKLNHHILNGAFLSTSIDSQVGEMFADEGQQSQVRHTPGDNRALQYSCLSAISIEIELEECEDPNDNKNERESGTTSRTSPFLSSYDDIKNIEEYEKPKQRKCRLYGIIGFLLLAIIIPRKILQTDDVDHQLPLGCPNILNRSTWNARPYISRLNLTTFPIKHILIKQLSDFNS</sequence>
<dbReference type="EMBL" id="CAJNOQ010008674">
    <property type="protein sequence ID" value="CAF1203600.1"/>
    <property type="molecule type" value="Genomic_DNA"/>
</dbReference>
<proteinExistence type="predicted"/>
<dbReference type="OrthoDB" id="423533at2759"/>